<keyword evidence="2 4" id="KW-0853">WD repeat</keyword>
<dbReference type="EMBL" id="CAJFCJ010000005">
    <property type="protein sequence ID" value="CAD5114766.1"/>
    <property type="molecule type" value="Genomic_DNA"/>
</dbReference>
<dbReference type="InterPro" id="IPR015943">
    <property type="entry name" value="WD40/YVTN_repeat-like_dom_sf"/>
</dbReference>
<dbReference type="InterPro" id="IPR019775">
    <property type="entry name" value="WD40_repeat_CS"/>
</dbReference>
<organism evidence="6 7">
    <name type="scientific">Dimorphilus gyrociliatus</name>
    <dbReference type="NCBI Taxonomy" id="2664684"/>
    <lineage>
        <taxon>Eukaryota</taxon>
        <taxon>Metazoa</taxon>
        <taxon>Spiralia</taxon>
        <taxon>Lophotrochozoa</taxon>
        <taxon>Annelida</taxon>
        <taxon>Polychaeta</taxon>
        <taxon>Polychaeta incertae sedis</taxon>
        <taxon>Dinophilidae</taxon>
        <taxon>Dimorphilus</taxon>
    </lineage>
</organism>
<evidence type="ECO:0000256" key="2">
    <source>
        <dbReference type="ARBA" id="ARBA00022574"/>
    </source>
</evidence>
<protein>
    <recommendedName>
        <fullName evidence="1">WD repeat-containing protein on Y chromosome</fullName>
    </recommendedName>
</protein>
<sequence length="807" mass="92873">MIYNQLFQKIVASGADGYVYVFAFETGDRILQFSAHRTEVYGQEEGLEITTMAFDYSQRRLFTAGRDGIVRCWNFNNGMMLQELREAIGSEIMTIATSPKKKIWTAGWNRILIEYDDNPTTVETETKKLFYDRWHNEDIQTACCDLRSGRLATASYDGDIYLWNVETHQPLMKFNASKGVVISMSLYKDISTTTKENTLEGHPITEKVARARQRYIPRNRHPLSVIERIRNEQKRSKMGVSREQSPCRVKLKERRMTINRLQKATKNCHKFIKSTGATERGKLDSKVISLSQVSHSSLSSTPDKLEKNKAEKPLNDRRVHFKTSRSNSVNDDKISDMKPKSRRMSQILSETSKILQQYIENQDQAVYKLLILAKRIPSQFTATLIAAGAKGWIRFWSIRPGGGLIGQFNAAHLVGDSILSICTDTCNIFLFTSDTGGYVKVWDIGDYCVEEPLNETFKHRLNLIRAQYEVAFPLLSLPQTIWDKVLKQKKHEPPSKCSLPHRTWTAPKLLTSFRAHMQPINSIDYVNDKQIILTCSSDRSIRLFSLTGQFLGVLGKARKNPPILLNMYTNKDLPPIDKDINQLDIIRSARTKYYPPPDIAKEASPTTLHVNKMGKSRLWKRVKTAVSTSKPSDKKIRFGKTVGVSEFSSRFKKLRTRYLQRQHGMFGLCCSEVNERVYCLPPSINKSLTPLKSKILGNSYKKLRNFRSFDGVKCKIDFQQNYPCVYSNLRIHEMDNEPIVPKQLQMFNEDEKWMQKVLETDKQIRLKKKPEVKSRARSSPISDKLEIIPKQPTKINDSDNKLYERSK</sequence>
<dbReference type="PROSITE" id="PS50082">
    <property type="entry name" value="WD_REPEATS_2"/>
    <property type="match status" value="3"/>
</dbReference>
<accession>A0A7I8VF20</accession>
<dbReference type="PROSITE" id="PS00678">
    <property type="entry name" value="WD_REPEATS_1"/>
    <property type="match status" value="1"/>
</dbReference>
<evidence type="ECO:0000313" key="6">
    <source>
        <dbReference type="EMBL" id="CAD5114766.1"/>
    </source>
</evidence>
<feature type="region of interest" description="Disordered" evidence="5">
    <location>
        <begin position="768"/>
        <end position="807"/>
    </location>
</feature>
<evidence type="ECO:0000256" key="5">
    <source>
        <dbReference type="SAM" id="MobiDB-lite"/>
    </source>
</evidence>
<dbReference type="PANTHER" id="PTHR44324:SF6">
    <property type="entry name" value="EF-HAND CALCIUM BINDING DOMAIN 8"/>
    <property type="match status" value="1"/>
</dbReference>
<dbReference type="AlphaFoldDB" id="A0A7I8VF20"/>
<dbReference type="SUPFAM" id="SSF50978">
    <property type="entry name" value="WD40 repeat-like"/>
    <property type="match status" value="1"/>
</dbReference>
<gene>
    <name evidence="6" type="ORF">DGYR_LOCUS3586</name>
</gene>
<proteinExistence type="predicted"/>
<reference evidence="6 7" key="1">
    <citation type="submission" date="2020-08" db="EMBL/GenBank/DDBJ databases">
        <authorList>
            <person name="Hejnol A."/>
        </authorList>
    </citation>
    <scope>NUCLEOTIDE SEQUENCE [LARGE SCALE GENOMIC DNA]</scope>
</reference>
<feature type="region of interest" description="Disordered" evidence="5">
    <location>
        <begin position="293"/>
        <end position="341"/>
    </location>
</feature>
<dbReference type="OrthoDB" id="5980302at2759"/>
<dbReference type="Gene3D" id="2.130.10.10">
    <property type="entry name" value="YVTN repeat-like/Quinoprotein amine dehydrogenase"/>
    <property type="match status" value="2"/>
</dbReference>
<comment type="caution">
    <text evidence="6">The sequence shown here is derived from an EMBL/GenBank/DDBJ whole genome shotgun (WGS) entry which is preliminary data.</text>
</comment>
<evidence type="ECO:0000313" key="7">
    <source>
        <dbReference type="Proteomes" id="UP000549394"/>
    </source>
</evidence>
<evidence type="ECO:0000256" key="1">
    <source>
        <dbReference type="ARBA" id="ARBA00014901"/>
    </source>
</evidence>
<feature type="compositionally biased region" description="Basic and acidic residues" evidence="5">
    <location>
        <begin position="330"/>
        <end position="339"/>
    </location>
</feature>
<dbReference type="InterPro" id="IPR036322">
    <property type="entry name" value="WD40_repeat_dom_sf"/>
</dbReference>
<evidence type="ECO:0000256" key="3">
    <source>
        <dbReference type="ARBA" id="ARBA00022737"/>
    </source>
</evidence>
<evidence type="ECO:0000256" key="4">
    <source>
        <dbReference type="PROSITE-ProRule" id="PRU00221"/>
    </source>
</evidence>
<dbReference type="Proteomes" id="UP000549394">
    <property type="component" value="Unassembled WGS sequence"/>
</dbReference>
<dbReference type="Pfam" id="PF00400">
    <property type="entry name" value="WD40"/>
    <property type="match status" value="2"/>
</dbReference>
<dbReference type="SMART" id="SM00320">
    <property type="entry name" value="WD40"/>
    <property type="match status" value="5"/>
</dbReference>
<dbReference type="InterPro" id="IPR001680">
    <property type="entry name" value="WD40_rpt"/>
</dbReference>
<dbReference type="PANTHER" id="PTHR44324">
    <property type="entry name" value="WD40 REPEAT DOMAIN 95"/>
    <property type="match status" value="1"/>
</dbReference>
<feature type="repeat" description="WD" evidence="4">
    <location>
        <begin position="49"/>
        <end position="83"/>
    </location>
</feature>
<feature type="repeat" description="WD" evidence="4">
    <location>
        <begin position="513"/>
        <end position="546"/>
    </location>
</feature>
<feature type="compositionally biased region" description="Basic and acidic residues" evidence="5">
    <location>
        <begin position="796"/>
        <end position="807"/>
    </location>
</feature>
<name>A0A7I8VF20_9ANNE</name>
<feature type="repeat" description="WD" evidence="4">
    <location>
        <begin position="151"/>
        <end position="173"/>
    </location>
</feature>
<dbReference type="InterPro" id="IPR051242">
    <property type="entry name" value="WD-EF-hand_domain"/>
</dbReference>
<feature type="compositionally biased region" description="Basic and acidic residues" evidence="5">
    <location>
        <begin position="303"/>
        <end position="318"/>
    </location>
</feature>
<keyword evidence="7" id="KW-1185">Reference proteome</keyword>
<keyword evidence="3" id="KW-0677">Repeat</keyword>